<gene>
    <name evidence="2" type="ORF">CEXT_86051</name>
</gene>
<dbReference type="AlphaFoldDB" id="A0AAV4SCF1"/>
<dbReference type="EMBL" id="BPLR01009411">
    <property type="protein sequence ID" value="GIY31669.1"/>
    <property type="molecule type" value="Genomic_DNA"/>
</dbReference>
<feature type="region of interest" description="Disordered" evidence="1">
    <location>
        <begin position="42"/>
        <end position="70"/>
    </location>
</feature>
<comment type="caution">
    <text evidence="2">The sequence shown here is derived from an EMBL/GenBank/DDBJ whole genome shotgun (WGS) entry which is preliminary data.</text>
</comment>
<sequence>MGSYLSQSTQVLIQNIRLCEKVPDGPQFVSIQVGHWKLRRARHSGTPCPNRPPIREYQHSKVAAKKGNSE</sequence>
<protein>
    <submittedName>
        <fullName evidence="2">Uncharacterized protein</fullName>
    </submittedName>
</protein>
<reference evidence="2 3" key="1">
    <citation type="submission" date="2021-06" db="EMBL/GenBank/DDBJ databases">
        <title>Caerostris extrusa draft genome.</title>
        <authorList>
            <person name="Kono N."/>
            <person name="Arakawa K."/>
        </authorList>
    </citation>
    <scope>NUCLEOTIDE SEQUENCE [LARGE SCALE GENOMIC DNA]</scope>
</reference>
<keyword evidence="3" id="KW-1185">Reference proteome</keyword>
<proteinExistence type="predicted"/>
<accession>A0AAV4SCF1</accession>
<organism evidence="2 3">
    <name type="scientific">Caerostris extrusa</name>
    <name type="common">Bark spider</name>
    <name type="synonym">Caerostris bankana</name>
    <dbReference type="NCBI Taxonomy" id="172846"/>
    <lineage>
        <taxon>Eukaryota</taxon>
        <taxon>Metazoa</taxon>
        <taxon>Ecdysozoa</taxon>
        <taxon>Arthropoda</taxon>
        <taxon>Chelicerata</taxon>
        <taxon>Arachnida</taxon>
        <taxon>Araneae</taxon>
        <taxon>Araneomorphae</taxon>
        <taxon>Entelegynae</taxon>
        <taxon>Araneoidea</taxon>
        <taxon>Araneidae</taxon>
        <taxon>Caerostris</taxon>
    </lineage>
</organism>
<evidence type="ECO:0000313" key="3">
    <source>
        <dbReference type="Proteomes" id="UP001054945"/>
    </source>
</evidence>
<dbReference type="Proteomes" id="UP001054945">
    <property type="component" value="Unassembled WGS sequence"/>
</dbReference>
<evidence type="ECO:0000256" key="1">
    <source>
        <dbReference type="SAM" id="MobiDB-lite"/>
    </source>
</evidence>
<evidence type="ECO:0000313" key="2">
    <source>
        <dbReference type="EMBL" id="GIY31669.1"/>
    </source>
</evidence>
<name>A0AAV4SCF1_CAEEX</name>